<dbReference type="SUPFAM" id="SSF102114">
    <property type="entry name" value="Radical SAM enzymes"/>
    <property type="match status" value="1"/>
</dbReference>
<accession>A0A3B0Z3V3</accession>
<dbReference type="InterPro" id="IPR022462">
    <property type="entry name" value="EpmB"/>
</dbReference>
<dbReference type="SFLD" id="SFLDG01070">
    <property type="entry name" value="PLP-dependent"/>
    <property type="match status" value="1"/>
</dbReference>
<dbReference type="NCBIfam" id="TIGR00238">
    <property type="entry name" value="KamA family radical SAM protein"/>
    <property type="match status" value="1"/>
</dbReference>
<dbReference type="InterPro" id="IPR003739">
    <property type="entry name" value="Lys_aminomutase/Glu_NH3_mut"/>
</dbReference>
<proteinExistence type="predicted"/>
<dbReference type="NCBIfam" id="TIGR03821">
    <property type="entry name" value="EFP_modif_epmB"/>
    <property type="match status" value="1"/>
</dbReference>
<organism evidence="13">
    <name type="scientific">hydrothermal vent metagenome</name>
    <dbReference type="NCBI Taxonomy" id="652676"/>
    <lineage>
        <taxon>unclassified sequences</taxon>
        <taxon>metagenomes</taxon>
        <taxon>ecological metagenomes</taxon>
    </lineage>
</organism>
<keyword evidence="4" id="KW-0004">4Fe-4S</keyword>
<dbReference type="Pfam" id="PF04055">
    <property type="entry name" value="Radical_SAM"/>
    <property type="match status" value="1"/>
</dbReference>
<evidence type="ECO:0000256" key="2">
    <source>
        <dbReference type="ARBA" id="ARBA00001933"/>
    </source>
</evidence>
<dbReference type="InterPro" id="IPR058240">
    <property type="entry name" value="rSAM_sf"/>
</dbReference>
<keyword evidence="7" id="KW-0663">Pyridoxal phosphate</keyword>
<dbReference type="PIRSF" id="PIRSF004911">
    <property type="entry name" value="DUF160"/>
    <property type="match status" value="1"/>
</dbReference>
<evidence type="ECO:0000256" key="10">
    <source>
        <dbReference type="ARBA" id="ARBA00023235"/>
    </source>
</evidence>
<feature type="domain" description="Radical SAM core" evidence="12">
    <location>
        <begin position="109"/>
        <end position="324"/>
    </location>
</feature>
<keyword evidence="10 13" id="KW-0413">Isomerase</keyword>
<dbReference type="InterPro" id="IPR007197">
    <property type="entry name" value="rSAM"/>
</dbReference>
<evidence type="ECO:0000256" key="11">
    <source>
        <dbReference type="ARBA" id="ARBA00030756"/>
    </source>
</evidence>
<dbReference type="SFLD" id="SFLDF00314">
    <property type="entry name" value="L-lysine_2_3-aminomutase_(yjeK"/>
    <property type="match status" value="1"/>
</dbReference>
<evidence type="ECO:0000256" key="6">
    <source>
        <dbReference type="ARBA" id="ARBA00022723"/>
    </source>
</evidence>
<evidence type="ECO:0000256" key="4">
    <source>
        <dbReference type="ARBA" id="ARBA00022485"/>
    </source>
</evidence>
<reference evidence="13" key="1">
    <citation type="submission" date="2018-06" db="EMBL/GenBank/DDBJ databases">
        <authorList>
            <person name="Zhirakovskaya E."/>
        </authorList>
    </citation>
    <scope>NUCLEOTIDE SEQUENCE</scope>
</reference>
<keyword evidence="6" id="KW-0479">Metal-binding</keyword>
<evidence type="ECO:0000256" key="8">
    <source>
        <dbReference type="ARBA" id="ARBA00023004"/>
    </source>
</evidence>
<evidence type="ECO:0000313" key="13">
    <source>
        <dbReference type="EMBL" id="VAW82212.1"/>
    </source>
</evidence>
<comment type="catalytic activity">
    <reaction evidence="1">
        <text>L-lysine = D-beta-lysine</text>
        <dbReference type="Rhea" id="RHEA:44148"/>
        <dbReference type="ChEBI" id="CHEBI:32551"/>
        <dbReference type="ChEBI" id="CHEBI:84138"/>
    </reaction>
</comment>
<dbReference type="EMBL" id="UOFL01000238">
    <property type="protein sequence ID" value="VAW82212.1"/>
    <property type="molecule type" value="Genomic_DNA"/>
</dbReference>
<comment type="cofactor">
    <cofactor evidence="2">
        <name>pyridoxal 5'-phosphate</name>
        <dbReference type="ChEBI" id="CHEBI:597326"/>
    </cofactor>
</comment>
<dbReference type="SFLD" id="SFLDS00029">
    <property type="entry name" value="Radical_SAM"/>
    <property type="match status" value="1"/>
</dbReference>
<name>A0A3B0Z3V3_9ZZZZ</name>
<keyword evidence="8" id="KW-0408">Iron</keyword>
<gene>
    <name evidence="13" type="ORF">MNBD_GAMMA12-1039</name>
</gene>
<dbReference type="PROSITE" id="PS51918">
    <property type="entry name" value="RADICAL_SAM"/>
    <property type="match status" value="1"/>
</dbReference>
<evidence type="ECO:0000256" key="7">
    <source>
        <dbReference type="ARBA" id="ARBA00022898"/>
    </source>
</evidence>
<dbReference type="GO" id="GO:0016853">
    <property type="term" value="F:isomerase activity"/>
    <property type="evidence" value="ECO:0007669"/>
    <property type="project" value="UniProtKB-KW"/>
</dbReference>
<dbReference type="CDD" id="cd01335">
    <property type="entry name" value="Radical_SAM"/>
    <property type="match status" value="1"/>
</dbReference>
<keyword evidence="5" id="KW-0949">S-adenosyl-L-methionine</keyword>
<dbReference type="InterPro" id="IPR013785">
    <property type="entry name" value="Aldolase_TIM"/>
</dbReference>
<evidence type="ECO:0000256" key="3">
    <source>
        <dbReference type="ARBA" id="ARBA00022363"/>
    </source>
</evidence>
<dbReference type="GO" id="GO:0051539">
    <property type="term" value="F:4 iron, 4 sulfur cluster binding"/>
    <property type="evidence" value="ECO:0007669"/>
    <property type="project" value="UniProtKB-KW"/>
</dbReference>
<evidence type="ECO:0000259" key="12">
    <source>
        <dbReference type="PROSITE" id="PS51918"/>
    </source>
</evidence>
<protein>
    <recommendedName>
        <fullName evidence="3">L-lysine 2,3-aminomutase</fullName>
    </recommendedName>
    <alternativeName>
        <fullName evidence="11">EF-P post-translational modification enzyme B</fullName>
    </alternativeName>
</protein>
<sequence>MDKIQATTASIRWQTEMAAAFSDLNELLVWLQLDQFTSQDPILSASLAASADFPMRVPKDYANRMEKGNPRDPLLLQVLPTTAELDLTPGFVNDPVGDQAAEQDHGLLRKYAGRALLITTGACAIHCRYCFRRNYPYQDSHISSSDPKSTISYIKKNTDINEVILSGGDPLSLSDRKLAPLMKQLDNIPHIHRLRLHTRTPVVLPNRIDQPFINWISHIKTPVAMVIHCNHPNELSDSVVAKLKTVRDCGVQLLNQAVLLHGVNDNALTLTKLSEQLFSAGVLPYYLHMLDPVRGAAHFDVTEVVALEIMAQLQQNLSGYLVPKLVREVIGANSKIAVSKNSVLLSS</sequence>
<dbReference type="GO" id="GO:0046872">
    <property type="term" value="F:metal ion binding"/>
    <property type="evidence" value="ECO:0007669"/>
    <property type="project" value="UniProtKB-KW"/>
</dbReference>
<evidence type="ECO:0000256" key="5">
    <source>
        <dbReference type="ARBA" id="ARBA00022691"/>
    </source>
</evidence>
<evidence type="ECO:0000256" key="9">
    <source>
        <dbReference type="ARBA" id="ARBA00023014"/>
    </source>
</evidence>
<dbReference type="AlphaFoldDB" id="A0A3B0Z3V3"/>
<dbReference type="PANTHER" id="PTHR30538">
    <property type="entry name" value="LYSINE 2,3-AMINOMUTASE-RELATED"/>
    <property type="match status" value="1"/>
</dbReference>
<dbReference type="Gene3D" id="3.20.20.70">
    <property type="entry name" value="Aldolase class I"/>
    <property type="match status" value="1"/>
</dbReference>
<evidence type="ECO:0000256" key="1">
    <source>
        <dbReference type="ARBA" id="ARBA00001352"/>
    </source>
</evidence>
<dbReference type="PANTHER" id="PTHR30538:SF1">
    <property type="entry name" value="L-LYSINE 2,3-AMINOMUTASE"/>
    <property type="match status" value="1"/>
</dbReference>
<keyword evidence="9" id="KW-0411">Iron-sulfur</keyword>